<evidence type="ECO:0000313" key="2">
    <source>
        <dbReference type="EMBL" id="GIX68918.1"/>
    </source>
</evidence>
<organism evidence="2 3">
    <name type="scientific">Caerostris extrusa</name>
    <name type="common">Bark spider</name>
    <name type="synonym">Caerostris bankana</name>
    <dbReference type="NCBI Taxonomy" id="172846"/>
    <lineage>
        <taxon>Eukaryota</taxon>
        <taxon>Metazoa</taxon>
        <taxon>Ecdysozoa</taxon>
        <taxon>Arthropoda</taxon>
        <taxon>Chelicerata</taxon>
        <taxon>Arachnida</taxon>
        <taxon>Araneae</taxon>
        <taxon>Araneomorphae</taxon>
        <taxon>Entelegynae</taxon>
        <taxon>Araneoidea</taxon>
        <taxon>Araneidae</taxon>
        <taxon>Caerostris</taxon>
    </lineage>
</organism>
<dbReference type="AlphaFoldDB" id="A0AAV4M981"/>
<dbReference type="PANTHER" id="PTHR11139">
    <property type="entry name" value="ATAXIA TELANGIECTASIA MUTATED ATM -RELATED"/>
    <property type="match status" value="1"/>
</dbReference>
<evidence type="ECO:0000313" key="3">
    <source>
        <dbReference type="Proteomes" id="UP001054945"/>
    </source>
</evidence>
<dbReference type="InterPro" id="IPR003151">
    <property type="entry name" value="PIK-rel_kinase_FAT"/>
</dbReference>
<evidence type="ECO:0000259" key="1">
    <source>
        <dbReference type="Pfam" id="PF02259"/>
    </source>
</evidence>
<protein>
    <submittedName>
        <fullName evidence="2">DNA-dependent protein kinase catalytic subunit</fullName>
    </submittedName>
</protein>
<dbReference type="GO" id="GO:0006302">
    <property type="term" value="P:double-strand break repair"/>
    <property type="evidence" value="ECO:0007669"/>
    <property type="project" value="TreeGrafter"/>
</dbReference>
<reference evidence="2 3" key="1">
    <citation type="submission" date="2021-06" db="EMBL/GenBank/DDBJ databases">
        <title>Caerostris extrusa draft genome.</title>
        <authorList>
            <person name="Kono N."/>
            <person name="Arakawa K."/>
        </authorList>
    </citation>
    <scope>NUCLEOTIDE SEQUENCE [LARGE SCALE GENOMIC DNA]</scope>
</reference>
<dbReference type="InterPro" id="IPR050517">
    <property type="entry name" value="DDR_Repair_Kinase"/>
</dbReference>
<dbReference type="GO" id="GO:0000723">
    <property type="term" value="P:telomere maintenance"/>
    <property type="evidence" value="ECO:0007669"/>
    <property type="project" value="TreeGrafter"/>
</dbReference>
<gene>
    <name evidence="2" type="primary">prkdc</name>
    <name evidence="2" type="ORF">CEXT_545261</name>
</gene>
<dbReference type="GO" id="GO:0005634">
    <property type="term" value="C:nucleus"/>
    <property type="evidence" value="ECO:0007669"/>
    <property type="project" value="TreeGrafter"/>
</dbReference>
<keyword evidence="3" id="KW-1185">Reference proteome</keyword>
<dbReference type="EMBL" id="BPLR01002007">
    <property type="protein sequence ID" value="GIX68918.1"/>
    <property type="molecule type" value="Genomic_DNA"/>
</dbReference>
<name>A0AAV4M981_CAEEX</name>
<dbReference type="Proteomes" id="UP001054945">
    <property type="component" value="Unassembled WGS sequence"/>
</dbReference>
<proteinExistence type="predicted"/>
<accession>A0AAV4M981</accession>
<dbReference type="PANTHER" id="PTHR11139:SF68">
    <property type="entry name" value="DNA-DEPENDENT PROTEIN KINASE CATALYTIC SUBUNIT"/>
    <property type="match status" value="1"/>
</dbReference>
<feature type="domain" description="PIK-related kinase FAT" evidence="1">
    <location>
        <begin position="3"/>
        <end position="55"/>
    </location>
</feature>
<keyword evidence="2" id="KW-0808">Transferase</keyword>
<comment type="caution">
    <text evidence="2">The sequence shown here is derived from an EMBL/GenBank/DDBJ whole genome shotgun (WGS) entry which is preliminary data.</text>
</comment>
<dbReference type="Pfam" id="PF02259">
    <property type="entry name" value="FAT"/>
    <property type="match status" value="1"/>
</dbReference>
<keyword evidence="2" id="KW-0418">Kinase</keyword>
<dbReference type="GO" id="GO:0004674">
    <property type="term" value="F:protein serine/threonine kinase activity"/>
    <property type="evidence" value="ECO:0007669"/>
    <property type="project" value="TreeGrafter"/>
</dbReference>
<sequence>MKYIELVEFLDLMKKNKYNNNSSVANILKTWQNRFPNSIDPVDIWNDVVTNRGNFPVAVSTLKNIYKDKSISKSLDGSLWSQFIEAYCSINNRKSLCEPKKEKLNIVLQSWKQLDEQKEKIVAISDGKMNKNEIISELLVNGYLPWNIPSFSEFPQVLIESLLNALRFGSKDALLLFPRLLQVIENHHSCLSLFRNKTSEMPCWLFIGWIDQMLALLDKPEAKAVHAVIKNIVSSYPDAIIYSFHLSCSSYNFTGSQESEVNKCFVEKIKQMLKKHTVISEFVSALEHLSAPQIIFKDYVSEIEGLIGSNASSEKIRQCFTKMCENLFFETDDYTNRSVPIGPVQKKFSQEYQPKVLDLCRKDGSKLLEKSGIRTVLEGLRNLVDQARKIMKKFLL</sequence>